<feature type="domain" description="Thoeris protein ThsB TIR-like" evidence="1">
    <location>
        <begin position="10"/>
        <end position="106"/>
    </location>
</feature>
<evidence type="ECO:0000313" key="3">
    <source>
        <dbReference type="Proteomes" id="UP000249239"/>
    </source>
</evidence>
<dbReference type="SUPFAM" id="SSF52206">
    <property type="entry name" value="Hypothetical protein MTH538"/>
    <property type="match status" value="1"/>
</dbReference>
<name>A0A2W7NU35_9BACT</name>
<dbReference type="OrthoDB" id="9811746at2"/>
<dbReference type="InterPro" id="IPR015032">
    <property type="entry name" value="ThsB__TIR-like_domain"/>
</dbReference>
<dbReference type="Proteomes" id="UP000249239">
    <property type="component" value="Unassembled WGS sequence"/>
</dbReference>
<comment type="caution">
    <text evidence="2">The sequence shown here is derived from an EMBL/GenBank/DDBJ whole genome shotgun (WGS) entry which is preliminary data.</text>
</comment>
<dbReference type="RefSeq" id="WP_111444290.1">
    <property type="nucleotide sequence ID" value="NZ_QKZK01000003.1"/>
</dbReference>
<dbReference type="InterPro" id="IPR036490">
    <property type="entry name" value="ThsB_TIR-like_sf"/>
</dbReference>
<dbReference type="Gene3D" id="3.40.50.9200">
    <property type="entry name" value="Hypothetical protein MTH538"/>
    <property type="match status" value="1"/>
</dbReference>
<dbReference type="Pfam" id="PF08937">
    <property type="entry name" value="ThsB_TIR"/>
    <property type="match status" value="1"/>
</dbReference>
<dbReference type="EMBL" id="QKZK01000003">
    <property type="protein sequence ID" value="PZX20114.1"/>
    <property type="molecule type" value="Genomic_DNA"/>
</dbReference>
<proteinExistence type="predicted"/>
<sequence length="135" mass="15448">MPELKTRRLFISHAWSYSTHYNTIVKWFNEEPNFSWINYSVPSDDGCSEKTKSGLKTCLTNQMRPAQGIIILAGMYAAHSDWIDYEIDEAVRMGKTIIGVRPWGQERMPVKIQEAAHTIVSWNSASIISAVRAWI</sequence>
<evidence type="ECO:0000313" key="2">
    <source>
        <dbReference type="EMBL" id="PZX20114.1"/>
    </source>
</evidence>
<reference evidence="2 3" key="1">
    <citation type="submission" date="2018-06" db="EMBL/GenBank/DDBJ databases">
        <title>Genomic Encyclopedia of Archaeal and Bacterial Type Strains, Phase II (KMG-II): from individual species to whole genera.</title>
        <authorList>
            <person name="Goeker M."/>
        </authorList>
    </citation>
    <scope>NUCLEOTIDE SEQUENCE [LARGE SCALE GENOMIC DNA]</scope>
    <source>
        <strain evidence="2 3">DSM 6779</strain>
    </source>
</reference>
<protein>
    <submittedName>
        <fullName evidence="2">TIR-like protein DUF1863</fullName>
    </submittedName>
</protein>
<keyword evidence="3" id="KW-1185">Reference proteome</keyword>
<organism evidence="2 3">
    <name type="scientific">Breznakibacter xylanolyticus</name>
    <dbReference type="NCBI Taxonomy" id="990"/>
    <lineage>
        <taxon>Bacteria</taxon>
        <taxon>Pseudomonadati</taxon>
        <taxon>Bacteroidota</taxon>
        <taxon>Bacteroidia</taxon>
        <taxon>Marinilabiliales</taxon>
        <taxon>Marinilabiliaceae</taxon>
        <taxon>Breznakibacter</taxon>
    </lineage>
</organism>
<gene>
    <name evidence="2" type="ORF">LX69_00567</name>
</gene>
<evidence type="ECO:0000259" key="1">
    <source>
        <dbReference type="Pfam" id="PF08937"/>
    </source>
</evidence>
<accession>A0A2W7NU35</accession>
<dbReference type="AlphaFoldDB" id="A0A2W7NU35"/>